<dbReference type="Proteomes" id="UP001186944">
    <property type="component" value="Unassembled WGS sequence"/>
</dbReference>
<protein>
    <recommendedName>
        <fullName evidence="1">Serine-threonine/tyrosine-protein kinase catalytic domain-containing protein</fullName>
    </recommendedName>
</protein>
<sequence length="133" mass="15402">MSLTFISNELKKILTIISKLLFYKRQPLEVIRNSEYSKDSDVYMLAMVFYEYYTAVGLEKNGNRDPAVTSLACVPFASVEINQILCNLLDGEIPLRPPECPLWLYEDIMIPCWSQERTSRPSTKQIVKMISER</sequence>
<name>A0AA88XLK0_PINIB</name>
<proteinExistence type="predicted"/>
<dbReference type="GO" id="GO:0004672">
    <property type="term" value="F:protein kinase activity"/>
    <property type="evidence" value="ECO:0007669"/>
    <property type="project" value="InterPro"/>
</dbReference>
<evidence type="ECO:0000259" key="1">
    <source>
        <dbReference type="Pfam" id="PF07714"/>
    </source>
</evidence>
<dbReference type="InterPro" id="IPR011009">
    <property type="entry name" value="Kinase-like_dom_sf"/>
</dbReference>
<dbReference type="SUPFAM" id="SSF56112">
    <property type="entry name" value="Protein kinase-like (PK-like)"/>
    <property type="match status" value="1"/>
</dbReference>
<evidence type="ECO:0000313" key="2">
    <source>
        <dbReference type="EMBL" id="KAK3086530.1"/>
    </source>
</evidence>
<feature type="domain" description="Serine-threonine/tyrosine-protein kinase catalytic" evidence="1">
    <location>
        <begin position="26"/>
        <end position="129"/>
    </location>
</feature>
<accession>A0AA88XLK0</accession>
<keyword evidence="3" id="KW-1185">Reference proteome</keyword>
<dbReference type="InterPro" id="IPR001245">
    <property type="entry name" value="Ser-Thr/Tyr_kinase_cat_dom"/>
</dbReference>
<gene>
    <name evidence="2" type="ORF">FSP39_019684</name>
</gene>
<dbReference type="Gene3D" id="1.10.510.10">
    <property type="entry name" value="Transferase(Phosphotransferase) domain 1"/>
    <property type="match status" value="1"/>
</dbReference>
<evidence type="ECO:0000313" key="3">
    <source>
        <dbReference type="Proteomes" id="UP001186944"/>
    </source>
</evidence>
<dbReference type="AlphaFoldDB" id="A0AA88XLK0"/>
<organism evidence="2 3">
    <name type="scientific">Pinctada imbricata</name>
    <name type="common">Atlantic pearl-oyster</name>
    <name type="synonym">Pinctada martensii</name>
    <dbReference type="NCBI Taxonomy" id="66713"/>
    <lineage>
        <taxon>Eukaryota</taxon>
        <taxon>Metazoa</taxon>
        <taxon>Spiralia</taxon>
        <taxon>Lophotrochozoa</taxon>
        <taxon>Mollusca</taxon>
        <taxon>Bivalvia</taxon>
        <taxon>Autobranchia</taxon>
        <taxon>Pteriomorphia</taxon>
        <taxon>Pterioida</taxon>
        <taxon>Pterioidea</taxon>
        <taxon>Pteriidae</taxon>
        <taxon>Pinctada</taxon>
    </lineage>
</organism>
<dbReference type="Pfam" id="PF07714">
    <property type="entry name" value="PK_Tyr_Ser-Thr"/>
    <property type="match status" value="1"/>
</dbReference>
<reference evidence="2" key="1">
    <citation type="submission" date="2019-08" db="EMBL/GenBank/DDBJ databases">
        <title>The improved chromosome-level genome for the pearl oyster Pinctada fucata martensii using PacBio sequencing and Hi-C.</title>
        <authorList>
            <person name="Zheng Z."/>
        </authorList>
    </citation>
    <scope>NUCLEOTIDE SEQUENCE</scope>
    <source>
        <strain evidence="2">ZZ-2019</strain>
        <tissue evidence="2">Adductor muscle</tissue>
    </source>
</reference>
<comment type="caution">
    <text evidence="2">The sequence shown here is derived from an EMBL/GenBank/DDBJ whole genome shotgun (WGS) entry which is preliminary data.</text>
</comment>
<dbReference type="EMBL" id="VSWD01000012">
    <property type="protein sequence ID" value="KAK3086530.1"/>
    <property type="molecule type" value="Genomic_DNA"/>
</dbReference>